<sequence>MRAMRKADLSVYPHLASIDAAVWPGVATVPSPRLLRMKAGRAEAEFAQACSKAGVELEGEDPDVTVLHDALFSRTADSGWLGLAESYMAGEWTTPDSERLVKVLTRLVEVGYRPKAKELAVETSSPGELPLDVVKLYAGDSLSHSGGIFASGVPTTVREAVRSYSARAGRKEPKEHFVDVTTVTEPASTDREDLGDAQRRAAQWLLDATRTGAGTHLLVYPATGLQVAVQAVARRATVDVLTGDTEQKALFDEQLLLEGAADSVHVQGIETALPNPKKWRGRYDAIVSVEKLETLSPPERRRYVEMLDRSLVSGGRLALASLFATDAMTPAARSAIQVLRAYIWPGLEYPSLEETHRLFDKRSNLRIIAQTHTGSHYLETLRYQRSFFDGRHREAGAAGFDQVFRRLWTFQFALREALLSLGMLDAVHVVATHRHRGGRR</sequence>
<dbReference type="Gene3D" id="3.40.50.150">
    <property type="entry name" value="Vaccinia Virus protein VP39"/>
    <property type="match status" value="1"/>
</dbReference>
<reference evidence="1 2" key="1">
    <citation type="submission" date="2022-05" db="EMBL/GenBank/DDBJ databases">
        <title>Corynebacterium sp. B5-R-101 sp. nov., isolated from human feces.</title>
        <authorList>
            <person name="Shamsuzzaman M."/>
            <person name="Dahal R.H."/>
        </authorList>
    </citation>
    <scope>NUCLEOTIDE SEQUENCE [LARGE SCALE GENOMIC DNA]</scope>
    <source>
        <strain evidence="1 2">B5-R-101</strain>
    </source>
</reference>
<dbReference type="PANTHER" id="PTHR43667">
    <property type="entry name" value="CYCLOPROPANE-FATTY-ACYL-PHOSPHOLIPID SYNTHASE"/>
    <property type="match status" value="1"/>
</dbReference>
<dbReference type="Proteomes" id="UP001203579">
    <property type="component" value="Unassembled WGS sequence"/>
</dbReference>
<keyword evidence="2" id="KW-1185">Reference proteome</keyword>
<evidence type="ECO:0000313" key="2">
    <source>
        <dbReference type="Proteomes" id="UP001203579"/>
    </source>
</evidence>
<dbReference type="GO" id="GO:0008168">
    <property type="term" value="F:methyltransferase activity"/>
    <property type="evidence" value="ECO:0007669"/>
    <property type="project" value="UniProtKB-KW"/>
</dbReference>
<dbReference type="GO" id="GO:0032259">
    <property type="term" value="P:methylation"/>
    <property type="evidence" value="ECO:0007669"/>
    <property type="project" value="UniProtKB-KW"/>
</dbReference>
<comment type="caution">
    <text evidence="1">The sequence shown here is derived from an EMBL/GenBank/DDBJ whole genome shotgun (WGS) entry which is preliminary data.</text>
</comment>
<evidence type="ECO:0000313" key="1">
    <source>
        <dbReference type="EMBL" id="MCL8493046.1"/>
    </source>
</evidence>
<protein>
    <submittedName>
        <fullName evidence="1">Class I SAM-dependent methyltransferase</fullName>
        <ecNumber evidence="1">2.1.1.-</ecNumber>
    </submittedName>
</protein>
<organism evidence="1 2">
    <name type="scientific">Corynebacterium intestinale</name>
    <dbReference type="NCBI Taxonomy" id="2943492"/>
    <lineage>
        <taxon>Bacteria</taxon>
        <taxon>Bacillati</taxon>
        <taxon>Actinomycetota</taxon>
        <taxon>Actinomycetes</taxon>
        <taxon>Mycobacteriales</taxon>
        <taxon>Corynebacteriaceae</taxon>
        <taxon>Corynebacterium</taxon>
    </lineage>
</organism>
<gene>
    <name evidence="1" type="ORF">M5J06_02660</name>
</gene>
<dbReference type="SUPFAM" id="SSF53335">
    <property type="entry name" value="S-adenosyl-L-methionine-dependent methyltransferases"/>
    <property type="match status" value="1"/>
</dbReference>
<dbReference type="PANTHER" id="PTHR43667:SF2">
    <property type="entry name" value="FATTY ACID C-METHYL TRANSFERASE"/>
    <property type="match status" value="1"/>
</dbReference>
<dbReference type="InterPro" id="IPR050723">
    <property type="entry name" value="CFA/CMAS"/>
</dbReference>
<dbReference type="Pfam" id="PF02353">
    <property type="entry name" value="CMAS"/>
    <property type="match status" value="1"/>
</dbReference>
<dbReference type="InterPro" id="IPR029063">
    <property type="entry name" value="SAM-dependent_MTases_sf"/>
</dbReference>
<keyword evidence="1" id="KW-0489">Methyltransferase</keyword>
<keyword evidence="1" id="KW-0808">Transferase</keyword>
<accession>A0ABT0T7H9</accession>
<dbReference type="EC" id="2.1.1.-" evidence="1"/>
<dbReference type="RefSeq" id="WP_227485771.1">
    <property type="nucleotide sequence ID" value="NZ_JAMFTR010000001.1"/>
</dbReference>
<dbReference type="EMBL" id="JAMKFF010000001">
    <property type="protein sequence ID" value="MCL8493046.1"/>
    <property type="molecule type" value="Genomic_DNA"/>
</dbReference>
<name>A0ABT0T7H9_9CORY</name>
<proteinExistence type="predicted"/>